<dbReference type="GeneID" id="19404814"/>
<feature type="region of interest" description="Disordered" evidence="1">
    <location>
        <begin position="30"/>
        <end position="50"/>
    </location>
</feature>
<dbReference type="Proteomes" id="UP000016935">
    <property type="component" value="Unassembled WGS sequence"/>
</dbReference>
<proteinExistence type="predicted"/>
<gene>
    <name evidence="2" type="ORF">SETTUDRAFT_43022</name>
</gene>
<dbReference type="STRING" id="671987.R0K0B3"/>
<dbReference type="AlphaFoldDB" id="R0K0B3"/>
<evidence type="ECO:0000313" key="3">
    <source>
        <dbReference type="Proteomes" id="UP000016935"/>
    </source>
</evidence>
<sequence length="454" mass="50637">MSGKLNDQECAALQEYGLLQLVENPNKRKISSSYLSPPTSSSGSTVSSSTSSVGRVVSASWASPPAHSTHLVYPASPVSVDALEFIGLNKDAAERVFASFQSMQIDKDEEEAAFPTFIEGHLRQLYTNALEDLSTVDAFTRVGLTADTIAAILDPKFQEVFETRSPFYWAWDTLRMRYNHVLLVEERVQKSAAKAVLAKKGKKRAKVEDLFGGEKAQASQSSGSQTHATTGTTRSGVNSSSPHLPTTCAYVESAPTPPENHLVLYTGKCPAEFGLAEYEHFVAEDGSINMDAIASRPGGDFNGKSFAWYFTTEYETADIYRGYAALRCPNEETWIIRIMIPMQSAATLRTKELWWSYDFREFVWHCRKVKDIPDRLQQYDSVDVLKGHMLKYPTLKRVAQNDIHNKIVEDKLCKLSSGRKATQWVAKNTDTANKLRLWGHGNLHIEVFAADIQQ</sequence>
<organism evidence="2 3">
    <name type="scientific">Exserohilum turcicum (strain 28A)</name>
    <name type="common">Northern leaf blight fungus</name>
    <name type="synonym">Setosphaeria turcica</name>
    <dbReference type="NCBI Taxonomy" id="671987"/>
    <lineage>
        <taxon>Eukaryota</taxon>
        <taxon>Fungi</taxon>
        <taxon>Dikarya</taxon>
        <taxon>Ascomycota</taxon>
        <taxon>Pezizomycotina</taxon>
        <taxon>Dothideomycetes</taxon>
        <taxon>Pleosporomycetidae</taxon>
        <taxon>Pleosporales</taxon>
        <taxon>Pleosporineae</taxon>
        <taxon>Pleosporaceae</taxon>
        <taxon>Exserohilum</taxon>
    </lineage>
</organism>
<evidence type="ECO:0000256" key="1">
    <source>
        <dbReference type="SAM" id="MobiDB-lite"/>
    </source>
</evidence>
<reference evidence="2 3" key="1">
    <citation type="journal article" date="2012" name="PLoS Pathog.">
        <title>Diverse lifestyles and strategies of plant pathogenesis encoded in the genomes of eighteen Dothideomycetes fungi.</title>
        <authorList>
            <person name="Ohm R.A."/>
            <person name="Feau N."/>
            <person name="Henrissat B."/>
            <person name="Schoch C.L."/>
            <person name="Horwitz B.A."/>
            <person name="Barry K.W."/>
            <person name="Condon B.J."/>
            <person name="Copeland A.C."/>
            <person name="Dhillon B."/>
            <person name="Glaser F."/>
            <person name="Hesse C.N."/>
            <person name="Kosti I."/>
            <person name="LaButti K."/>
            <person name="Lindquist E.A."/>
            <person name="Lucas S."/>
            <person name="Salamov A.A."/>
            <person name="Bradshaw R.E."/>
            <person name="Ciuffetti L."/>
            <person name="Hamelin R.C."/>
            <person name="Kema G.H.J."/>
            <person name="Lawrence C."/>
            <person name="Scott J.A."/>
            <person name="Spatafora J.W."/>
            <person name="Turgeon B.G."/>
            <person name="de Wit P.J.G.M."/>
            <person name="Zhong S."/>
            <person name="Goodwin S.B."/>
            <person name="Grigoriev I.V."/>
        </authorList>
    </citation>
    <scope>NUCLEOTIDE SEQUENCE [LARGE SCALE GENOMIC DNA]</scope>
    <source>
        <strain evidence="3">28A</strain>
    </source>
</reference>
<dbReference type="EMBL" id="KB908833">
    <property type="protein sequence ID" value="EOA83114.1"/>
    <property type="molecule type" value="Genomic_DNA"/>
</dbReference>
<feature type="compositionally biased region" description="Polar residues" evidence="1">
    <location>
        <begin position="217"/>
        <end position="242"/>
    </location>
</feature>
<evidence type="ECO:0000313" key="2">
    <source>
        <dbReference type="EMBL" id="EOA83114.1"/>
    </source>
</evidence>
<accession>R0K0B3</accession>
<dbReference type="RefSeq" id="XP_008028848.1">
    <property type="nucleotide sequence ID" value="XM_008030657.1"/>
</dbReference>
<keyword evidence="3" id="KW-1185">Reference proteome</keyword>
<dbReference type="OrthoDB" id="3762912at2759"/>
<protein>
    <submittedName>
        <fullName evidence="2">Uncharacterized protein</fullName>
    </submittedName>
</protein>
<name>R0K0B3_EXST2</name>
<feature type="region of interest" description="Disordered" evidence="1">
    <location>
        <begin position="211"/>
        <end position="242"/>
    </location>
</feature>
<dbReference type="eggNOG" id="ENOG502SZTK">
    <property type="taxonomic scope" value="Eukaryota"/>
</dbReference>
<dbReference type="HOGENOM" id="CLU_667520_0_0_1"/>
<feature type="compositionally biased region" description="Low complexity" evidence="1">
    <location>
        <begin position="31"/>
        <end position="50"/>
    </location>
</feature>
<reference evidence="2 3" key="2">
    <citation type="journal article" date="2013" name="PLoS Genet.">
        <title>Comparative genome structure, secondary metabolite, and effector coding capacity across Cochliobolus pathogens.</title>
        <authorList>
            <person name="Condon B.J."/>
            <person name="Leng Y."/>
            <person name="Wu D."/>
            <person name="Bushley K.E."/>
            <person name="Ohm R.A."/>
            <person name="Otillar R."/>
            <person name="Martin J."/>
            <person name="Schackwitz W."/>
            <person name="Grimwood J."/>
            <person name="MohdZainudin N."/>
            <person name="Xue C."/>
            <person name="Wang R."/>
            <person name="Manning V.A."/>
            <person name="Dhillon B."/>
            <person name="Tu Z.J."/>
            <person name="Steffenson B.J."/>
            <person name="Salamov A."/>
            <person name="Sun H."/>
            <person name="Lowry S."/>
            <person name="LaButti K."/>
            <person name="Han J."/>
            <person name="Copeland A."/>
            <person name="Lindquist E."/>
            <person name="Barry K."/>
            <person name="Schmutz J."/>
            <person name="Baker S.E."/>
            <person name="Ciuffetti L.M."/>
            <person name="Grigoriev I.V."/>
            <person name="Zhong S."/>
            <person name="Turgeon B.G."/>
        </authorList>
    </citation>
    <scope>NUCLEOTIDE SEQUENCE [LARGE SCALE GENOMIC DNA]</scope>
    <source>
        <strain evidence="3">28A</strain>
    </source>
</reference>